<keyword evidence="1" id="KW-0479">Metal-binding</keyword>
<dbReference type="PROSITE" id="PS50966">
    <property type="entry name" value="ZF_SWIM"/>
    <property type="match status" value="1"/>
</dbReference>
<gene>
    <name evidence="6" type="ORF">H5410_014831</name>
</gene>
<evidence type="ECO:0000256" key="2">
    <source>
        <dbReference type="ARBA" id="ARBA00022771"/>
    </source>
</evidence>
<dbReference type="Pfam" id="PF04434">
    <property type="entry name" value="SWIM"/>
    <property type="match status" value="1"/>
</dbReference>
<evidence type="ECO:0000256" key="1">
    <source>
        <dbReference type="ARBA" id="ARBA00022723"/>
    </source>
</evidence>
<keyword evidence="7" id="KW-1185">Reference proteome</keyword>
<dbReference type="PANTHER" id="PTHR31973:SF189">
    <property type="entry name" value="TRANSPOSASE, MUDR, PLANT, MULE TRANSPOSASE DOMAIN PROTEIN-RELATED"/>
    <property type="match status" value="1"/>
</dbReference>
<sequence length="123" mass="14516">MMVDNNFTESFNAWILEARAKPIIKIYTVNLEQKKCTCRIWDLLGIPCPHAIKALTHKKVDPITEMHWWYSKEAYILTYKNKMQLVRGQKFWKVDPSSAMLPPDVVKQLGRPKRRGIENQMKQ</sequence>
<reference evidence="6 7" key="1">
    <citation type="submission" date="2020-09" db="EMBL/GenBank/DDBJ databases">
        <title>De no assembly of potato wild relative species, Solanum commersonii.</title>
        <authorList>
            <person name="Cho K."/>
        </authorList>
    </citation>
    <scope>NUCLEOTIDE SEQUENCE [LARGE SCALE GENOMIC DNA]</scope>
    <source>
        <strain evidence="6">LZ3.2</strain>
        <tissue evidence="6">Leaf</tissue>
    </source>
</reference>
<evidence type="ECO:0000313" key="6">
    <source>
        <dbReference type="EMBL" id="KAG5615007.1"/>
    </source>
</evidence>
<organism evidence="6 7">
    <name type="scientific">Solanum commersonii</name>
    <name type="common">Commerson's wild potato</name>
    <name type="synonym">Commerson's nightshade</name>
    <dbReference type="NCBI Taxonomy" id="4109"/>
    <lineage>
        <taxon>Eukaryota</taxon>
        <taxon>Viridiplantae</taxon>
        <taxon>Streptophyta</taxon>
        <taxon>Embryophyta</taxon>
        <taxon>Tracheophyta</taxon>
        <taxon>Spermatophyta</taxon>
        <taxon>Magnoliopsida</taxon>
        <taxon>eudicotyledons</taxon>
        <taxon>Gunneridae</taxon>
        <taxon>Pentapetalae</taxon>
        <taxon>asterids</taxon>
        <taxon>lamiids</taxon>
        <taxon>Solanales</taxon>
        <taxon>Solanaceae</taxon>
        <taxon>Solanoideae</taxon>
        <taxon>Solaneae</taxon>
        <taxon>Solanum</taxon>
    </lineage>
</organism>
<evidence type="ECO:0000256" key="4">
    <source>
        <dbReference type="PROSITE-ProRule" id="PRU00325"/>
    </source>
</evidence>
<keyword evidence="3" id="KW-0862">Zinc</keyword>
<evidence type="ECO:0000256" key="3">
    <source>
        <dbReference type="ARBA" id="ARBA00022833"/>
    </source>
</evidence>
<dbReference type="OrthoDB" id="1304705at2759"/>
<dbReference type="Proteomes" id="UP000824120">
    <property type="component" value="Chromosome 3"/>
</dbReference>
<evidence type="ECO:0000313" key="7">
    <source>
        <dbReference type="Proteomes" id="UP000824120"/>
    </source>
</evidence>
<proteinExistence type="predicted"/>
<dbReference type="PANTHER" id="PTHR31973">
    <property type="entry name" value="POLYPROTEIN, PUTATIVE-RELATED"/>
    <property type="match status" value="1"/>
</dbReference>
<evidence type="ECO:0000259" key="5">
    <source>
        <dbReference type="PROSITE" id="PS50966"/>
    </source>
</evidence>
<keyword evidence="2 4" id="KW-0863">Zinc-finger</keyword>
<dbReference type="SMART" id="SM00575">
    <property type="entry name" value="ZnF_PMZ"/>
    <property type="match status" value="1"/>
</dbReference>
<dbReference type="InterPro" id="IPR007527">
    <property type="entry name" value="Znf_SWIM"/>
</dbReference>
<dbReference type="GO" id="GO:0008270">
    <property type="term" value="F:zinc ion binding"/>
    <property type="evidence" value="ECO:0007669"/>
    <property type="project" value="UniProtKB-KW"/>
</dbReference>
<accession>A0A9J5ZSM1</accession>
<protein>
    <recommendedName>
        <fullName evidence="5">SWIM-type domain-containing protein</fullName>
    </recommendedName>
</protein>
<feature type="domain" description="SWIM-type" evidence="5">
    <location>
        <begin position="27"/>
        <end position="59"/>
    </location>
</feature>
<comment type="caution">
    <text evidence="6">The sequence shown here is derived from an EMBL/GenBank/DDBJ whole genome shotgun (WGS) entry which is preliminary data.</text>
</comment>
<name>A0A9J5ZSM1_SOLCO</name>
<dbReference type="AlphaFoldDB" id="A0A9J5ZSM1"/>
<dbReference type="InterPro" id="IPR006564">
    <property type="entry name" value="Znf_PMZ"/>
</dbReference>
<dbReference type="EMBL" id="JACXVP010000003">
    <property type="protein sequence ID" value="KAG5615007.1"/>
    <property type="molecule type" value="Genomic_DNA"/>
</dbReference>